<dbReference type="EMBL" id="JACJHR010000084">
    <property type="protein sequence ID" value="MBB2504905.1"/>
    <property type="molecule type" value="Genomic_DNA"/>
</dbReference>
<dbReference type="Proteomes" id="UP000550260">
    <property type="component" value="Unassembled WGS sequence"/>
</dbReference>
<keyword evidence="1" id="KW-0472">Membrane</keyword>
<sequence length="188" mass="19443">MTAAQAVISLLSLTFTLEVNPIRDPVSDYALHRASRAWFTLAVLLALAGAGALALAARIVAMPVSTGAAVLFGLWALALVTVLVFRGNASAAESTVHGEVHRVAGAVLFGTLPSASASLSRQLLGRPGWARASVRVRTGAVIGLITAFLFGVAQFVPTLPQGLLERIALLAELAILVSVARAIRGATR</sequence>
<organism evidence="2 3">
    <name type="scientific">Amycolatopsis echigonensis</name>
    <dbReference type="NCBI Taxonomy" id="2576905"/>
    <lineage>
        <taxon>Bacteria</taxon>
        <taxon>Bacillati</taxon>
        <taxon>Actinomycetota</taxon>
        <taxon>Actinomycetes</taxon>
        <taxon>Pseudonocardiales</taxon>
        <taxon>Pseudonocardiaceae</taxon>
        <taxon>Amycolatopsis</taxon>
    </lineage>
</organism>
<evidence type="ECO:0000256" key="1">
    <source>
        <dbReference type="SAM" id="Phobius"/>
    </source>
</evidence>
<dbReference type="AlphaFoldDB" id="A0A8E1W7G2"/>
<evidence type="ECO:0000313" key="3">
    <source>
        <dbReference type="Proteomes" id="UP000550260"/>
    </source>
</evidence>
<keyword evidence="1" id="KW-1133">Transmembrane helix</keyword>
<reference evidence="2 3" key="1">
    <citation type="submission" date="2020-08" db="EMBL/GenBank/DDBJ databases">
        <title>Amycolatopsis echigonensis JCM 21831.</title>
        <authorList>
            <person name="Tedsree N."/>
            <person name="Kuncharoen N."/>
            <person name="Likhitwitayawuid K."/>
            <person name="Tanasupawat S."/>
        </authorList>
    </citation>
    <scope>NUCLEOTIDE SEQUENCE [LARGE SCALE GENOMIC DNA]</scope>
    <source>
        <strain evidence="2 3">JCM 21831</strain>
    </source>
</reference>
<accession>A0A8E1W7G2</accession>
<feature type="transmembrane region" description="Helical" evidence="1">
    <location>
        <begin position="136"/>
        <end position="157"/>
    </location>
</feature>
<evidence type="ECO:0000313" key="2">
    <source>
        <dbReference type="EMBL" id="MBB2504905.1"/>
    </source>
</evidence>
<keyword evidence="1" id="KW-0812">Transmembrane</keyword>
<feature type="transmembrane region" description="Helical" evidence="1">
    <location>
        <begin position="163"/>
        <end position="183"/>
    </location>
</feature>
<protein>
    <submittedName>
        <fullName evidence="2">DUF998 domain-containing protein</fullName>
    </submittedName>
</protein>
<feature type="transmembrane region" description="Helical" evidence="1">
    <location>
        <begin position="64"/>
        <end position="85"/>
    </location>
</feature>
<comment type="caution">
    <text evidence="2">The sequence shown here is derived from an EMBL/GenBank/DDBJ whole genome shotgun (WGS) entry which is preliminary data.</text>
</comment>
<dbReference type="Pfam" id="PF06197">
    <property type="entry name" value="DUF998"/>
    <property type="match status" value="1"/>
</dbReference>
<dbReference type="InterPro" id="IPR009339">
    <property type="entry name" value="DUF998"/>
</dbReference>
<proteinExistence type="predicted"/>
<feature type="transmembrane region" description="Helical" evidence="1">
    <location>
        <begin position="37"/>
        <end position="57"/>
    </location>
</feature>
<name>A0A8E1W7G2_9PSEU</name>
<gene>
    <name evidence="2" type="ORF">H5411_37910</name>
</gene>